<dbReference type="SUPFAM" id="SSF53300">
    <property type="entry name" value="vWA-like"/>
    <property type="match status" value="1"/>
</dbReference>
<feature type="compositionally biased region" description="Acidic residues" evidence="1">
    <location>
        <begin position="238"/>
        <end position="247"/>
    </location>
</feature>
<evidence type="ECO:0000259" key="2">
    <source>
        <dbReference type="Pfam" id="PF11443"/>
    </source>
</evidence>
<gene>
    <name evidence="4" type="ORF">BCR34DRAFT_627532</name>
</gene>
<reference evidence="4 5" key="1">
    <citation type="submission" date="2016-07" db="EMBL/GenBank/DDBJ databases">
        <title>Pervasive Adenine N6-methylation of Active Genes in Fungi.</title>
        <authorList>
            <consortium name="DOE Joint Genome Institute"/>
            <person name="Mondo S.J."/>
            <person name="Dannebaum R.O."/>
            <person name="Kuo R.C."/>
            <person name="Labutti K."/>
            <person name="Haridas S."/>
            <person name="Kuo A."/>
            <person name="Salamov A."/>
            <person name="Ahrendt S.R."/>
            <person name="Lipzen A."/>
            <person name="Sullivan W."/>
            <person name="Andreopoulos W.B."/>
            <person name="Clum A."/>
            <person name="Lindquist E."/>
            <person name="Daum C."/>
            <person name="Ramamoorthy G.K."/>
            <person name="Gryganskyi A."/>
            <person name="Culley D."/>
            <person name="Magnuson J.K."/>
            <person name="James T.Y."/>
            <person name="O'Malley M.A."/>
            <person name="Stajich J.E."/>
            <person name="Spatafora J.W."/>
            <person name="Visel A."/>
            <person name="Grigoriev I.V."/>
        </authorList>
    </citation>
    <scope>NUCLEOTIDE SEQUENCE [LARGE SCALE GENOMIC DNA]</scope>
    <source>
        <strain evidence="4 5">CBS 115471</strain>
    </source>
</reference>
<comment type="caution">
    <text evidence="4">The sequence shown here is derived from an EMBL/GenBank/DDBJ whole genome shotgun (WGS) entry which is preliminary data.</text>
</comment>
<dbReference type="PANTHER" id="PTHR31373:SF27">
    <property type="entry name" value="TROVE DOMAIN-CONTAINING PROTEIN"/>
    <property type="match status" value="1"/>
</dbReference>
<dbReference type="Pfam" id="PF11443">
    <property type="entry name" value="DUF2828"/>
    <property type="match status" value="1"/>
</dbReference>
<dbReference type="InterPro" id="IPR036465">
    <property type="entry name" value="vWFA_dom_sf"/>
</dbReference>
<feature type="compositionally biased region" description="Low complexity" evidence="1">
    <location>
        <begin position="83"/>
        <end position="92"/>
    </location>
</feature>
<dbReference type="OrthoDB" id="1149618at2759"/>
<organism evidence="4 5">
    <name type="scientific">Clohesyomyces aquaticus</name>
    <dbReference type="NCBI Taxonomy" id="1231657"/>
    <lineage>
        <taxon>Eukaryota</taxon>
        <taxon>Fungi</taxon>
        <taxon>Dikarya</taxon>
        <taxon>Ascomycota</taxon>
        <taxon>Pezizomycotina</taxon>
        <taxon>Dothideomycetes</taxon>
        <taxon>Pleosporomycetidae</taxon>
        <taxon>Pleosporales</taxon>
        <taxon>Lindgomycetaceae</taxon>
        <taxon>Clohesyomyces</taxon>
    </lineage>
</organism>
<evidence type="ECO:0000256" key="1">
    <source>
        <dbReference type="SAM" id="MobiDB-lite"/>
    </source>
</evidence>
<dbReference type="Pfam" id="PF25043">
    <property type="entry name" value="DUF7788"/>
    <property type="match status" value="1"/>
</dbReference>
<dbReference type="Gene3D" id="3.40.50.410">
    <property type="entry name" value="von Willebrand factor, type A domain"/>
    <property type="match status" value="1"/>
</dbReference>
<sequence>MATVSDLPVRPAKEAVETPKQHSILDSSAPVLLPEDDLLFLPEPDFQASIRELLAQKRKATTSPEPAANLKRRASADDKNPRPSKSSPAKSAFIDGLLQHESRVMTTEELADRNQTLTANLDVTNISSKNPLVDLFYDLAESTEGEKLKPLLENAWKEDALMTVKLVFNARSIHLGKSNKIAAYKAMGWLAENHPLTLLNNLKWLVRPVIEKKSPKLNEKGKAPEGPDASKKSKAKDEDEDFEMVEADESKPEDPAKAQDVRFGVSHGYWKDLLNLLALAANDQLNFSSNPSELLTQKADNTYEGKKKRTWDAGEAKQLRKARRLERHQRALQKLEHDQFYRALHATVARLFAAQMQEDKTNLSSGNKADLKKITFAGKWAPSMDGFHDEHTFVASSIAEILFPKPEEICPDATNRELYLRHAREQYRRQFTSPLRKALSVVEREIAAKKFDEINYERVPSLAMDRYSGLFIEKDQDRFNSYLDKVAGGTAKISGAVLLPSTLVLAASGMPRVNAGAKGRKVAQLTANLRAEAAKKVANGQWNALVTRIRESGVLESSIAVCDVSGSMTWTTFKDGTQPIHSAIGLSLLLSEITAPPFGGTIISFSERPQVYQVGGETDSRTFIEKVQYMDSFDVGGNTNFTAVFEKLILPMAQEKNLKQEEMVKNVFVFSDMQFDEADTPTERWTSSFERIKAKYKAAGYEMPNLIFWNLNGNNTEKPTTMEDTGTALVSGYSQGLLKVFMDRGGFEADEEEVVEEEVVEEGAKGEPMVEVRKEKAKMDPLTVVKKAVSHTAYSMLEVID</sequence>
<dbReference type="InterPro" id="IPR056690">
    <property type="entry name" value="DUF7788"/>
</dbReference>
<feature type="region of interest" description="Disordered" evidence="1">
    <location>
        <begin position="215"/>
        <end position="257"/>
    </location>
</feature>
<feature type="compositionally biased region" description="Basic and acidic residues" evidence="1">
    <location>
        <begin position="215"/>
        <end position="237"/>
    </location>
</feature>
<feature type="compositionally biased region" description="Basic and acidic residues" evidence="1">
    <location>
        <begin position="11"/>
        <end position="20"/>
    </location>
</feature>
<dbReference type="PANTHER" id="PTHR31373">
    <property type="entry name" value="OS06G0652100 PROTEIN"/>
    <property type="match status" value="1"/>
</dbReference>
<dbReference type="Proteomes" id="UP000193144">
    <property type="component" value="Unassembled WGS sequence"/>
</dbReference>
<evidence type="ECO:0000259" key="3">
    <source>
        <dbReference type="Pfam" id="PF25043"/>
    </source>
</evidence>
<keyword evidence="5" id="KW-1185">Reference proteome</keyword>
<dbReference type="InterPro" id="IPR011205">
    <property type="entry name" value="UCP015417_vWA"/>
</dbReference>
<proteinExistence type="predicted"/>
<feature type="domain" description="DUF7788" evidence="3">
    <location>
        <begin position="557"/>
        <end position="789"/>
    </location>
</feature>
<feature type="region of interest" description="Disordered" evidence="1">
    <location>
        <begin position="57"/>
        <end position="92"/>
    </location>
</feature>
<evidence type="ECO:0000313" key="4">
    <source>
        <dbReference type="EMBL" id="ORY02442.1"/>
    </source>
</evidence>
<dbReference type="EMBL" id="MCFA01000157">
    <property type="protein sequence ID" value="ORY02442.1"/>
    <property type="molecule type" value="Genomic_DNA"/>
</dbReference>
<name>A0A1Y1YWN4_9PLEO</name>
<evidence type="ECO:0000313" key="5">
    <source>
        <dbReference type="Proteomes" id="UP000193144"/>
    </source>
</evidence>
<feature type="domain" description="DUF2828" evidence="2">
    <location>
        <begin position="118"/>
        <end position="555"/>
    </location>
</feature>
<feature type="region of interest" description="Disordered" evidence="1">
    <location>
        <begin position="1"/>
        <end position="23"/>
    </location>
</feature>
<accession>A0A1Y1YWN4</accession>
<dbReference type="AlphaFoldDB" id="A0A1Y1YWN4"/>
<feature type="compositionally biased region" description="Basic and acidic residues" evidence="1">
    <location>
        <begin position="248"/>
        <end position="257"/>
    </location>
</feature>
<protein>
    <submittedName>
        <fullName evidence="4">Uncharacterized protein</fullName>
    </submittedName>
</protein>
<dbReference type="InterPro" id="IPR058580">
    <property type="entry name" value="DUF2828"/>
</dbReference>
<dbReference type="PIRSF" id="PIRSF015417">
    <property type="entry name" value="T31B5_30_vWA"/>
    <property type="match status" value="1"/>
</dbReference>